<dbReference type="InterPro" id="IPR009600">
    <property type="entry name" value="PIG-U"/>
</dbReference>
<dbReference type="GO" id="GO:0016255">
    <property type="term" value="P:attachment of GPI anchor to protein"/>
    <property type="evidence" value="ECO:0007669"/>
    <property type="project" value="InterPro"/>
</dbReference>
<gene>
    <name evidence="10" type="ORF">L798_10040</name>
</gene>
<dbReference type="UniPathway" id="UPA00196"/>
<evidence type="ECO:0000256" key="4">
    <source>
        <dbReference type="ARBA" id="ARBA00022502"/>
    </source>
</evidence>
<evidence type="ECO:0000256" key="8">
    <source>
        <dbReference type="ARBA" id="ARBA00023136"/>
    </source>
</evidence>
<dbReference type="GO" id="GO:0042765">
    <property type="term" value="C:GPI-anchor transamidase complex"/>
    <property type="evidence" value="ECO:0007669"/>
    <property type="project" value="InterPro"/>
</dbReference>
<evidence type="ECO:0000256" key="1">
    <source>
        <dbReference type="ARBA" id="ARBA00004477"/>
    </source>
</evidence>
<evidence type="ECO:0000256" key="2">
    <source>
        <dbReference type="ARBA" id="ARBA00004687"/>
    </source>
</evidence>
<reference evidence="10 11" key="1">
    <citation type="journal article" date="2014" name="Nat. Commun.">
        <title>Molecular traces of alternative social organization in a termite genome.</title>
        <authorList>
            <person name="Terrapon N."/>
            <person name="Li C."/>
            <person name="Robertson H.M."/>
            <person name="Ji L."/>
            <person name="Meng X."/>
            <person name="Booth W."/>
            <person name="Chen Z."/>
            <person name="Childers C.P."/>
            <person name="Glastad K.M."/>
            <person name="Gokhale K."/>
            <person name="Gowin J."/>
            <person name="Gronenberg W."/>
            <person name="Hermansen R.A."/>
            <person name="Hu H."/>
            <person name="Hunt B.G."/>
            <person name="Huylmans A.K."/>
            <person name="Khalil S.M."/>
            <person name="Mitchell R.D."/>
            <person name="Munoz-Torres M.C."/>
            <person name="Mustard J.A."/>
            <person name="Pan H."/>
            <person name="Reese J.T."/>
            <person name="Scharf M.E."/>
            <person name="Sun F."/>
            <person name="Vogel H."/>
            <person name="Xiao J."/>
            <person name="Yang W."/>
            <person name="Yang Z."/>
            <person name="Yang Z."/>
            <person name="Zhou J."/>
            <person name="Zhu J."/>
            <person name="Brent C.S."/>
            <person name="Elsik C.G."/>
            <person name="Goodisman M.A."/>
            <person name="Liberles D.A."/>
            <person name="Roe R.M."/>
            <person name="Vargo E.L."/>
            <person name="Vilcinskas A."/>
            <person name="Wang J."/>
            <person name="Bornberg-Bauer E."/>
            <person name="Korb J."/>
            <person name="Zhang G."/>
            <person name="Liebig J."/>
        </authorList>
    </citation>
    <scope>NUCLEOTIDE SEQUENCE [LARGE SCALE GENOMIC DNA]</scope>
    <source>
        <tissue evidence="10">Whole organism</tissue>
    </source>
</reference>
<feature type="transmembrane region" description="Helical" evidence="9">
    <location>
        <begin position="187"/>
        <end position="210"/>
    </location>
</feature>
<sequence>MDNLMCLGYAVAGYIRYWLLNSDYKQTIGDRVEISSPLNSWRKVTEGAYLYSEGINPYLGENFHETPLGLFVFHKMISNIPQLTGFIFIVCDLITAHVLYHTAQLFMSELFSRQMREKEKYAKDAETLLLKQSDLVLPPVYVASAYLFNPYIIFSCISQTTTVFANLCLAFTFLLMIKGKRLACCSVLALATLQSLYPVILLVPASIYIAKAESRRSLRCSSFILTAVTFITALHLLLYISLKLAGGWEFLHATHGFILNVPDLQPNVGLFWYFFTEMFENFRLLFICAFQINATVLYLIPLTLRFHGEPMLLATSLTALTAIFKSYPTLGDVGFYLALLPMWKHLFKYMQQGFVVGCSFLSTSVMGPVVWHLWIYSRSANANFYFGVTLAFATAQIFLVTDILFAYIKREFSLFHGLHREVNGKTTKLVLE</sequence>
<comment type="pathway">
    <text evidence="2">Glycolipid biosynthesis; glycosylphosphatidylinositol-anchor biosynthesis.</text>
</comment>
<dbReference type="PANTHER" id="PTHR13121:SF0">
    <property type="entry name" value="PHOSPHATIDYLINOSITOL GLYCAN ANCHOR BIOSYNTHESIS CLASS U PROTEIN"/>
    <property type="match status" value="1"/>
</dbReference>
<keyword evidence="6" id="KW-0256">Endoplasmic reticulum</keyword>
<dbReference type="InParanoid" id="A0A067R0H3"/>
<evidence type="ECO:0000313" key="10">
    <source>
        <dbReference type="EMBL" id="KDR16382.1"/>
    </source>
</evidence>
<evidence type="ECO:0000256" key="7">
    <source>
        <dbReference type="ARBA" id="ARBA00022989"/>
    </source>
</evidence>
<dbReference type="AlphaFoldDB" id="A0A067R0H3"/>
<dbReference type="STRING" id="136037.A0A067R0H3"/>
<feature type="transmembrane region" description="Helical" evidence="9">
    <location>
        <begin position="382"/>
        <end position="408"/>
    </location>
</feature>
<dbReference type="OrthoDB" id="549017at2759"/>
<feature type="transmembrane region" description="Helical" evidence="9">
    <location>
        <begin position="354"/>
        <end position="376"/>
    </location>
</feature>
<keyword evidence="11" id="KW-1185">Reference proteome</keyword>
<feature type="transmembrane region" description="Helical" evidence="9">
    <location>
        <begin position="83"/>
        <end position="103"/>
    </location>
</feature>
<dbReference type="OMA" id="ALWHLWI"/>
<evidence type="ECO:0000313" key="11">
    <source>
        <dbReference type="Proteomes" id="UP000027135"/>
    </source>
</evidence>
<accession>A0A067R0H3</accession>
<dbReference type="PANTHER" id="PTHR13121">
    <property type="entry name" value="GPI TRANSAMIDASE COMPONENT PIG-U"/>
    <property type="match status" value="1"/>
</dbReference>
<evidence type="ECO:0000256" key="9">
    <source>
        <dbReference type="SAM" id="Phobius"/>
    </source>
</evidence>
<evidence type="ECO:0000256" key="5">
    <source>
        <dbReference type="ARBA" id="ARBA00022692"/>
    </source>
</evidence>
<protein>
    <submittedName>
        <fullName evidence="10">Phosphatidylinositol glycan anchor biosynthesis class U protein</fullName>
    </submittedName>
</protein>
<feature type="transmembrane region" description="Helical" evidence="9">
    <location>
        <begin position="324"/>
        <end position="342"/>
    </location>
</feature>
<keyword evidence="7 9" id="KW-1133">Transmembrane helix</keyword>
<feature type="transmembrane region" description="Helical" evidence="9">
    <location>
        <begin position="284"/>
        <end position="304"/>
    </location>
</feature>
<dbReference type="Proteomes" id="UP000027135">
    <property type="component" value="Unassembled WGS sequence"/>
</dbReference>
<keyword evidence="8 9" id="KW-0472">Membrane</keyword>
<feature type="transmembrane region" description="Helical" evidence="9">
    <location>
        <begin position="151"/>
        <end position="175"/>
    </location>
</feature>
<name>A0A067R0H3_ZOONE</name>
<proteinExistence type="inferred from homology"/>
<evidence type="ECO:0000256" key="3">
    <source>
        <dbReference type="ARBA" id="ARBA00010026"/>
    </source>
</evidence>
<evidence type="ECO:0000256" key="6">
    <source>
        <dbReference type="ARBA" id="ARBA00022824"/>
    </source>
</evidence>
<organism evidence="10 11">
    <name type="scientific">Zootermopsis nevadensis</name>
    <name type="common">Dampwood termite</name>
    <dbReference type="NCBI Taxonomy" id="136037"/>
    <lineage>
        <taxon>Eukaryota</taxon>
        <taxon>Metazoa</taxon>
        <taxon>Ecdysozoa</taxon>
        <taxon>Arthropoda</taxon>
        <taxon>Hexapoda</taxon>
        <taxon>Insecta</taxon>
        <taxon>Pterygota</taxon>
        <taxon>Neoptera</taxon>
        <taxon>Polyneoptera</taxon>
        <taxon>Dictyoptera</taxon>
        <taxon>Blattodea</taxon>
        <taxon>Blattoidea</taxon>
        <taxon>Termitoidae</taxon>
        <taxon>Termopsidae</taxon>
        <taxon>Zootermopsis</taxon>
    </lineage>
</organism>
<feature type="transmembrane region" description="Helical" evidence="9">
    <location>
        <begin position="222"/>
        <end position="242"/>
    </location>
</feature>
<comment type="similarity">
    <text evidence="3">Belongs to the PIGU family.</text>
</comment>
<dbReference type="GO" id="GO:0006506">
    <property type="term" value="P:GPI anchor biosynthetic process"/>
    <property type="evidence" value="ECO:0007669"/>
    <property type="project" value="UniProtKB-UniPathway"/>
</dbReference>
<keyword evidence="4" id="KW-0337">GPI-anchor biosynthesis</keyword>
<dbReference type="FunCoup" id="A0A067R0H3">
    <property type="interactions" value="1624"/>
</dbReference>
<dbReference type="Pfam" id="PF06728">
    <property type="entry name" value="PIG-U"/>
    <property type="match status" value="1"/>
</dbReference>
<keyword evidence="5 9" id="KW-0812">Transmembrane</keyword>
<dbReference type="eggNOG" id="KOG2552">
    <property type="taxonomic scope" value="Eukaryota"/>
</dbReference>
<comment type="subcellular location">
    <subcellularLocation>
        <location evidence="1">Endoplasmic reticulum membrane</location>
        <topology evidence="1">Multi-pass membrane protein</topology>
    </subcellularLocation>
</comment>
<dbReference type="EMBL" id="KK852796">
    <property type="protein sequence ID" value="KDR16382.1"/>
    <property type="molecule type" value="Genomic_DNA"/>
</dbReference>